<sequence length="264" mass="28648">MSKALTVMDLRALKGVRQISFVQVAREEEAIAASEAGMDMIGTAFIPERAHFARAVPQTHFQFGLPWGKHAEATEALRDAMAAMNAGAQSIYCGMSPAIVEVLAREGVPVICHVGLVPPKATWTGGFKAVGKSAEQALHLLQEVKDFENAGGFAVEMEVIPARVAAEISKRTSMLTISLGSGGDCDAQYLFSADLLGENRGHFPRHAKAYRNFAGERDRLQAERVAAYREYISEVNVGTFPEASHVVEIDETALQDFLKQAERA</sequence>
<evidence type="ECO:0000313" key="6">
    <source>
        <dbReference type="EMBL" id="MCG6558519.1"/>
    </source>
</evidence>
<name>A0ABS9NX95_9RHOB</name>
<organism evidence="6 7">
    <name type="scientific">Ruegeria alba</name>
    <dbReference type="NCBI Taxonomy" id="2916756"/>
    <lineage>
        <taxon>Bacteria</taxon>
        <taxon>Pseudomonadati</taxon>
        <taxon>Pseudomonadota</taxon>
        <taxon>Alphaproteobacteria</taxon>
        <taxon>Rhodobacterales</taxon>
        <taxon>Roseobacteraceae</taxon>
        <taxon>Ruegeria</taxon>
    </lineage>
</organism>
<reference evidence="6" key="1">
    <citation type="submission" date="2022-02" db="EMBL/GenBank/DDBJ databases">
        <title>The genome sequence of Ruegeria sp. 1NDH52C.</title>
        <authorList>
            <person name="Du J."/>
        </authorList>
    </citation>
    <scope>NUCLEOTIDE SEQUENCE</scope>
    <source>
        <strain evidence="6">1NDH52C</strain>
    </source>
</reference>
<dbReference type="Proteomes" id="UP001165279">
    <property type="component" value="Unassembled WGS sequence"/>
</dbReference>
<comment type="caution">
    <text evidence="6">The sequence shown here is derived from an EMBL/GenBank/DDBJ whole genome shotgun (WGS) entry which is preliminary data.</text>
</comment>
<dbReference type="Gene3D" id="3.20.20.60">
    <property type="entry name" value="Phosphoenolpyruvate-binding domains"/>
    <property type="match status" value="1"/>
</dbReference>
<dbReference type="EC" id="2.1.2.11" evidence="3"/>
<evidence type="ECO:0000256" key="4">
    <source>
        <dbReference type="ARBA" id="ARBA00022655"/>
    </source>
</evidence>
<dbReference type="InterPro" id="IPR003700">
    <property type="entry name" value="Pantoate_hydroxy_MeTrfase"/>
</dbReference>
<accession>A0ABS9NX95</accession>
<evidence type="ECO:0000256" key="2">
    <source>
        <dbReference type="ARBA" id="ARBA00011424"/>
    </source>
</evidence>
<gene>
    <name evidence="6" type="ORF">MB818_09930</name>
</gene>
<proteinExistence type="inferred from homology"/>
<keyword evidence="4" id="KW-0566">Pantothenate biosynthesis</keyword>
<comment type="subunit">
    <text evidence="2">Homodecamer; pentamer of dimers.</text>
</comment>
<evidence type="ECO:0000313" key="7">
    <source>
        <dbReference type="Proteomes" id="UP001165279"/>
    </source>
</evidence>
<dbReference type="EMBL" id="JAKOEM010000007">
    <property type="protein sequence ID" value="MCG6558519.1"/>
    <property type="molecule type" value="Genomic_DNA"/>
</dbReference>
<comment type="similarity">
    <text evidence="1">Belongs to the PanB family.</text>
</comment>
<dbReference type="PANTHER" id="PTHR20881:SF0">
    <property type="entry name" value="3-METHYL-2-OXOBUTANOATE HYDROXYMETHYLTRANSFERASE"/>
    <property type="match status" value="1"/>
</dbReference>
<keyword evidence="7" id="KW-1185">Reference proteome</keyword>
<evidence type="ECO:0000256" key="1">
    <source>
        <dbReference type="ARBA" id="ARBA00008676"/>
    </source>
</evidence>
<dbReference type="InterPro" id="IPR040442">
    <property type="entry name" value="Pyrv_kinase-like_dom_sf"/>
</dbReference>
<keyword evidence="5 6" id="KW-0808">Transferase</keyword>
<evidence type="ECO:0000256" key="3">
    <source>
        <dbReference type="ARBA" id="ARBA00012618"/>
    </source>
</evidence>
<dbReference type="InterPro" id="IPR015813">
    <property type="entry name" value="Pyrv/PenolPyrv_kinase-like_dom"/>
</dbReference>
<dbReference type="Pfam" id="PF02548">
    <property type="entry name" value="Pantoate_transf"/>
    <property type="match status" value="1"/>
</dbReference>
<dbReference type="PANTHER" id="PTHR20881">
    <property type="entry name" value="3-METHYL-2-OXOBUTANOATE HYDROXYMETHYLTRANSFERASE"/>
    <property type="match status" value="1"/>
</dbReference>
<protein>
    <recommendedName>
        <fullName evidence="3">3-methyl-2-oxobutanoate hydroxymethyltransferase</fullName>
        <ecNumber evidence="3">2.1.2.11</ecNumber>
    </recommendedName>
</protein>
<dbReference type="GO" id="GO:0003864">
    <property type="term" value="F:3-methyl-2-oxobutanoate hydroxymethyltransferase activity"/>
    <property type="evidence" value="ECO:0007669"/>
    <property type="project" value="UniProtKB-EC"/>
</dbReference>
<dbReference type="RefSeq" id="WP_234139257.1">
    <property type="nucleotide sequence ID" value="NZ_JAKOEM010000007.1"/>
</dbReference>
<dbReference type="SUPFAM" id="SSF51621">
    <property type="entry name" value="Phosphoenolpyruvate/pyruvate domain"/>
    <property type="match status" value="1"/>
</dbReference>
<evidence type="ECO:0000256" key="5">
    <source>
        <dbReference type="ARBA" id="ARBA00022679"/>
    </source>
</evidence>